<evidence type="ECO:0000313" key="4">
    <source>
        <dbReference type="EMBL" id="MFC4097842.1"/>
    </source>
</evidence>
<evidence type="ECO:0000313" key="5">
    <source>
        <dbReference type="Proteomes" id="UP001595814"/>
    </source>
</evidence>
<keyword evidence="5" id="KW-1185">Reference proteome</keyword>
<gene>
    <name evidence="4" type="ORF">ACFOUT_18295</name>
</gene>
<dbReference type="Proteomes" id="UP001595814">
    <property type="component" value="Unassembled WGS sequence"/>
</dbReference>
<dbReference type="InterPro" id="IPR026444">
    <property type="entry name" value="Secre_tail"/>
</dbReference>
<evidence type="ECO:0000256" key="1">
    <source>
        <dbReference type="ARBA" id="ARBA00022729"/>
    </source>
</evidence>
<dbReference type="EMBL" id="JBHSAW010000025">
    <property type="protein sequence ID" value="MFC4097842.1"/>
    <property type="molecule type" value="Genomic_DNA"/>
</dbReference>
<evidence type="ECO:0000259" key="3">
    <source>
        <dbReference type="Pfam" id="PF18962"/>
    </source>
</evidence>
<protein>
    <submittedName>
        <fullName evidence="4">T9SS type A sorting domain-containing protein</fullName>
    </submittedName>
</protein>
<feature type="signal peptide" evidence="2">
    <location>
        <begin position="1"/>
        <end position="19"/>
    </location>
</feature>
<dbReference type="Pfam" id="PF18962">
    <property type="entry name" value="Por_Secre_tail"/>
    <property type="match status" value="1"/>
</dbReference>
<keyword evidence="1 2" id="KW-0732">Signal</keyword>
<name>A0ABV8JUF7_9FLAO</name>
<dbReference type="RefSeq" id="WP_192462996.1">
    <property type="nucleotide sequence ID" value="NZ_JACYFJ010000005.1"/>
</dbReference>
<feature type="domain" description="Secretion system C-terminal sorting" evidence="3">
    <location>
        <begin position="320"/>
        <end position="388"/>
    </location>
</feature>
<dbReference type="NCBIfam" id="TIGR04183">
    <property type="entry name" value="Por_Secre_tail"/>
    <property type="match status" value="1"/>
</dbReference>
<reference evidence="5" key="1">
    <citation type="journal article" date="2019" name="Int. J. Syst. Evol. Microbiol.">
        <title>The Global Catalogue of Microorganisms (GCM) 10K type strain sequencing project: providing services to taxonomists for standard genome sequencing and annotation.</title>
        <authorList>
            <consortium name="The Broad Institute Genomics Platform"/>
            <consortium name="The Broad Institute Genome Sequencing Center for Infectious Disease"/>
            <person name="Wu L."/>
            <person name="Ma J."/>
        </authorList>
    </citation>
    <scope>NUCLEOTIDE SEQUENCE [LARGE SCALE GENOMIC DNA]</scope>
    <source>
        <strain evidence="5">CECT 7477</strain>
    </source>
</reference>
<sequence>MKHFLYIFLLPMVHFVSNAQVEATIMGELPEEVWETSGLIYDSGRLITHNDSGNEPILYELDTINLTVNRRVVITNAENVDWEDIAQDDQHFYIGDIGNNRGVRRDLSILKILKEDFFSLEEVAAEKIQFTYEDQLEFVDSGNSDWDAEALFVYQDEIIILTKQWKTNGTVAYSLPKTSGTHTAQKLDGYQINGLVTGATFQKENLILVGYSNLLNPFITKIKGLDKRSIFGGQIEQERLKIGISQVEAVTFAGETEFFISSENYENSNLSLNFKSRLYKARFVANGLDDSPDVENSPQETPKDSTDIPLQEHIRIKNSPTDSVLTIEADIEFGTIEYLHIFDVTGRRIKEILLPDANPYYVDVSDFPVGVYFMTIKGGKKLISKSFVVD</sequence>
<feature type="chain" id="PRO_5045495493" evidence="2">
    <location>
        <begin position="20"/>
        <end position="390"/>
    </location>
</feature>
<accession>A0ABV8JUF7</accession>
<evidence type="ECO:0000256" key="2">
    <source>
        <dbReference type="SAM" id="SignalP"/>
    </source>
</evidence>
<comment type="caution">
    <text evidence="4">The sequence shown here is derived from an EMBL/GenBank/DDBJ whole genome shotgun (WGS) entry which is preliminary data.</text>
</comment>
<organism evidence="4 5">
    <name type="scientific">Euzebyella saccharophila</name>
    <dbReference type="NCBI Taxonomy" id="679664"/>
    <lineage>
        <taxon>Bacteria</taxon>
        <taxon>Pseudomonadati</taxon>
        <taxon>Bacteroidota</taxon>
        <taxon>Flavobacteriia</taxon>
        <taxon>Flavobacteriales</taxon>
        <taxon>Flavobacteriaceae</taxon>
        <taxon>Euzebyella</taxon>
    </lineage>
</organism>
<proteinExistence type="predicted"/>